<name>A0A4W5M9Z3_9TELE</name>
<dbReference type="Gene3D" id="1.25.40.10">
    <property type="entry name" value="Tetratricopeptide repeat domain"/>
    <property type="match status" value="1"/>
</dbReference>
<dbReference type="GO" id="GO:0007507">
    <property type="term" value="P:heart development"/>
    <property type="evidence" value="ECO:0007669"/>
    <property type="project" value="TreeGrafter"/>
</dbReference>
<dbReference type="GO" id="GO:0042826">
    <property type="term" value="F:histone deacetylase binding"/>
    <property type="evidence" value="ECO:0007669"/>
    <property type="project" value="TreeGrafter"/>
</dbReference>
<reference evidence="5" key="1">
    <citation type="submission" date="2018-06" db="EMBL/GenBank/DDBJ databases">
        <title>Genome assembly of Danube salmon.</title>
        <authorList>
            <person name="Macqueen D.J."/>
            <person name="Gundappa M.K."/>
        </authorList>
    </citation>
    <scope>NUCLEOTIDE SEQUENCE [LARGE SCALE GENOMIC DNA]</scope>
</reference>
<proteinExistence type="predicted"/>
<dbReference type="PANTHER" id="PTHR46165">
    <property type="entry name" value="SET AND MYND DOMAIN-CONTAINING PROTEIN 4"/>
    <property type="match status" value="1"/>
</dbReference>
<keyword evidence="3" id="KW-0949">S-adenosyl-L-methionine</keyword>
<keyword evidence="5" id="KW-1185">Reference proteome</keyword>
<reference evidence="4" key="2">
    <citation type="submission" date="2025-08" db="UniProtKB">
        <authorList>
            <consortium name="Ensembl"/>
        </authorList>
    </citation>
    <scope>IDENTIFICATION</scope>
</reference>
<keyword evidence="2" id="KW-0808">Transferase</keyword>
<dbReference type="AlphaFoldDB" id="A0A4W5M9Z3"/>
<sequence>MVPNYPIEHQYVCVCVCVFQQCSVDGAGWCVCVRSSCGHRVSRSELDLRLQEVRVQLEQAVDLLETDRPDQSVRLLQRAVSQAGVFLKETHSLQGQLADAMARAYSTMGEWQGAASQLERSVVAISSQYGEDSIELGRQLFKLAQLHFNG</sequence>
<evidence type="ECO:0000256" key="1">
    <source>
        <dbReference type="ARBA" id="ARBA00022603"/>
    </source>
</evidence>
<dbReference type="GO" id="GO:0005737">
    <property type="term" value="C:cytoplasm"/>
    <property type="evidence" value="ECO:0007669"/>
    <property type="project" value="TreeGrafter"/>
</dbReference>
<reference evidence="4" key="3">
    <citation type="submission" date="2025-09" db="UniProtKB">
        <authorList>
            <consortium name="Ensembl"/>
        </authorList>
    </citation>
    <scope>IDENTIFICATION</scope>
</reference>
<dbReference type="PANTHER" id="PTHR46165:SF2">
    <property type="entry name" value="SET AND MYND DOMAIN-CONTAINING PROTEIN 4"/>
    <property type="match status" value="1"/>
</dbReference>
<dbReference type="GO" id="GO:0008168">
    <property type="term" value="F:methyltransferase activity"/>
    <property type="evidence" value="ECO:0007669"/>
    <property type="project" value="UniProtKB-KW"/>
</dbReference>
<protein>
    <submittedName>
        <fullName evidence="4">Uncharacterized protein</fullName>
    </submittedName>
</protein>
<dbReference type="GO" id="GO:0005634">
    <property type="term" value="C:nucleus"/>
    <property type="evidence" value="ECO:0007669"/>
    <property type="project" value="TreeGrafter"/>
</dbReference>
<organism evidence="4 5">
    <name type="scientific">Hucho hucho</name>
    <name type="common">huchen</name>
    <dbReference type="NCBI Taxonomy" id="62062"/>
    <lineage>
        <taxon>Eukaryota</taxon>
        <taxon>Metazoa</taxon>
        <taxon>Chordata</taxon>
        <taxon>Craniata</taxon>
        <taxon>Vertebrata</taxon>
        <taxon>Euteleostomi</taxon>
        <taxon>Actinopterygii</taxon>
        <taxon>Neopterygii</taxon>
        <taxon>Teleostei</taxon>
        <taxon>Protacanthopterygii</taxon>
        <taxon>Salmoniformes</taxon>
        <taxon>Salmonidae</taxon>
        <taxon>Salmoninae</taxon>
        <taxon>Hucho</taxon>
    </lineage>
</organism>
<evidence type="ECO:0000313" key="4">
    <source>
        <dbReference type="Ensembl" id="ENSHHUP00000035531.1"/>
    </source>
</evidence>
<dbReference type="InterPro" id="IPR052097">
    <property type="entry name" value="SET-MYND_domain_protein"/>
</dbReference>
<dbReference type="GO" id="GO:0032259">
    <property type="term" value="P:methylation"/>
    <property type="evidence" value="ECO:0007669"/>
    <property type="project" value="UniProtKB-KW"/>
</dbReference>
<dbReference type="Ensembl" id="ENSHHUT00000036961.1">
    <property type="protein sequence ID" value="ENSHHUP00000035531.1"/>
    <property type="gene ID" value="ENSHHUG00000022363.1"/>
</dbReference>
<evidence type="ECO:0000256" key="3">
    <source>
        <dbReference type="ARBA" id="ARBA00022691"/>
    </source>
</evidence>
<dbReference type="Proteomes" id="UP000314982">
    <property type="component" value="Unassembled WGS sequence"/>
</dbReference>
<accession>A0A4W5M9Z3</accession>
<dbReference type="GeneTree" id="ENSGT00730000111079"/>
<dbReference type="InterPro" id="IPR011990">
    <property type="entry name" value="TPR-like_helical_dom_sf"/>
</dbReference>
<evidence type="ECO:0000313" key="5">
    <source>
        <dbReference type="Proteomes" id="UP000314982"/>
    </source>
</evidence>
<keyword evidence="1" id="KW-0489">Methyltransferase</keyword>
<evidence type="ECO:0000256" key="2">
    <source>
        <dbReference type="ARBA" id="ARBA00022679"/>
    </source>
</evidence>